<dbReference type="AlphaFoldDB" id="F0UTY0"/>
<gene>
    <name evidence="1" type="ORF">HCEG_08572</name>
</gene>
<accession>F0UTY0</accession>
<dbReference type="HOGENOM" id="CLU_058490_3_2_1"/>
<dbReference type="OMA" id="HILVLRM"/>
<evidence type="ECO:0000313" key="2">
    <source>
        <dbReference type="Proteomes" id="UP000008142"/>
    </source>
</evidence>
<reference evidence="2" key="1">
    <citation type="submission" date="2008-07" db="EMBL/GenBank/DDBJ databases">
        <title>Annotation of Ajellomyces capsulatus strain H88.</title>
        <authorList>
            <person name="Champion M."/>
            <person name="Cuomo C."/>
            <person name="Ma L.-J."/>
            <person name="Henn M.R."/>
            <person name="Sil A."/>
            <person name="Goldman B."/>
            <person name="Young S.K."/>
            <person name="Kodira C.D."/>
            <person name="Zeng Q."/>
            <person name="Koehrsen M."/>
            <person name="Alvarado L."/>
            <person name="Berlin A."/>
            <person name="Borenstein D."/>
            <person name="Chen Z."/>
            <person name="Engels R."/>
            <person name="Freedman E."/>
            <person name="Gellesch M."/>
            <person name="Goldberg J."/>
            <person name="Griggs A."/>
            <person name="Gujja S."/>
            <person name="Heiman D."/>
            <person name="Hepburn T."/>
            <person name="Howarth C."/>
            <person name="Jen D."/>
            <person name="Larson L."/>
            <person name="Lewis B."/>
            <person name="Mehta T."/>
            <person name="Park D."/>
            <person name="Pearson M."/>
            <person name="Roberts A."/>
            <person name="Saif S."/>
            <person name="Shea T."/>
            <person name="Shenoy N."/>
            <person name="Sisk P."/>
            <person name="Stolte C."/>
            <person name="Sykes S."/>
            <person name="Walk T."/>
            <person name="White J."/>
            <person name="Yandava C."/>
            <person name="Klein B."/>
            <person name="McEwen J.G."/>
            <person name="Puccia R."/>
            <person name="Goldman G.H."/>
            <person name="Felipe M.S."/>
            <person name="Nino-Vega G."/>
            <person name="San-Blas G."/>
            <person name="Taylor J."/>
            <person name="Mendoza L."/>
            <person name="Galagan J."/>
            <person name="Nusbaum C."/>
            <person name="Birren B."/>
        </authorList>
    </citation>
    <scope>NUCLEOTIDE SEQUENCE [LARGE SCALE GENOMIC DNA]</scope>
    <source>
        <strain evidence="2">H88</strain>
    </source>
</reference>
<name>F0UTY0_AJEC8</name>
<organism evidence="2">
    <name type="scientific">Ajellomyces capsulatus (strain H88)</name>
    <name type="common">Darling's disease fungus</name>
    <name type="synonym">Histoplasma capsulatum</name>
    <dbReference type="NCBI Taxonomy" id="544711"/>
    <lineage>
        <taxon>Eukaryota</taxon>
        <taxon>Fungi</taxon>
        <taxon>Dikarya</taxon>
        <taxon>Ascomycota</taxon>
        <taxon>Pezizomycotina</taxon>
        <taxon>Eurotiomycetes</taxon>
        <taxon>Eurotiomycetidae</taxon>
        <taxon>Onygenales</taxon>
        <taxon>Ajellomycetaceae</taxon>
        <taxon>Histoplasma</taxon>
    </lineage>
</organism>
<dbReference type="Proteomes" id="UP000008142">
    <property type="component" value="Unassembled WGS sequence"/>
</dbReference>
<protein>
    <submittedName>
        <fullName evidence="1">Uncharacterized protein</fullName>
    </submittedName>
</protein>
<sequence>MPSANTINKPTANAGRKCEELKYLPPGTCEYKYSGNIKDMEKTIQLEGGAFLALMDGQSTPVRNPFMGFSCVSQAAVEQHVENNRNIEKLVFSYDKINHILVLRMPSRAHELAASVFGDLVGKKLAKMRLSFLDLHNLLSSWVTTTRRKKAPDMSWQPTELPKGRSHLWPTFVLEVGYTETEAQLEHVGIVITIDIEMDKGRLLIGKWEMGASTRPARQNMYRGCIPQLIETTCILRIADSNIWEADDAVRLPFEKIFLRTPSSRESDLVLTRKNLQQLAAMVWRDPRCSETA</sequence>
<dbReference type="OrthoDB" id="4172720at2759"/>
<dbReference type="EMBL" id="DS990643">
    <property type="protein sequence ID" value="EGC49357.1"/>
    <property type="molecule type" value="Genomic_DNA"/>
</dbReference>
<proteinExistence type="predicted"/>
<evidence type="ECO:0000313" key="1">
    <source>
        <dbReference type="EMBL" id="EGC49357.1"/>
    </source>
</evidence>